<evidence type="ECO:0000313" key="3">
    <source>
        <dbReference type="Proteomes" id="UP000194873"/>
    </source>
</evidence>
<dbReference type="InterPro" id="IPR007111">
    <property type="entry name" value="NACHT_NTPase"/>
</dbReference>
<name>A0A243W7P2_9BACT</name>
<feature type="domain" description="NACHT" evidence="1">
    <location>
        <begin position="309"/>
        <end position="457"/>
    </location>
</feature>
<accession>A0A243W7P2</accession>
<protein>
    <recommendedName>
        <fullName evidence="1">NACHT domain-containing protein</fullName>
    </recommendedName>
</protein>
<dbReference type="Proteomes" id="UP000194873">
    <property type="component" value="Unassembled WGS sequence"/>
</dbReference>
<dbReference type="OrthoDB" id="811374at2"/>
<comment type="caution">
    <text evidence="2">The sequence shown here is derived from an EMBL/GenBank/DDBJ whole genome shotgun (WGS) entry which is preliminary data.</text>
</comment>
<proteinExistence type="predicted"/>
<evidence type="ECO:0000313" key="2">
    <source>
        <dbReference type="EMBL" id="OUJ69486.1"/>
    </source>
</evidence>
<keyword evidence="3" id="KW-1185">Reference proteome</keyword>
<dbReference type="Pfam" id="PF05729">
    <property type="entry name" value="NACHT"/>
    <property type="match status" value="1"/>
</dbReference>
<dbReference type="InterPro" id="IPR027417">
    <property type="entry name" value="P-loop_NTPase"/>
</dbReference>
<organism evidence="2 3">
    <name type="scientific">Hymenobacter crusticola</name>
    <dbReference type="NCBI Taxonomy" id="1770526"/>
    <lineage>
        <taxon>Bacteria</taxon>
        <taxon>Pseudomonadati</taxon>
        <taxon>Bacteroidota</taxon>
        <taxon>Cytophagia</taxon>
        <taxon>Cytophagales</taxon>
        <taxon>Hymenobacteraceae</taxon>
        <taxon>Hymenobacter</taxon>
    </lineage>
</organism>
<reference evidence="2 3" key="1">
    <citation type="submission" date="2017-01" db="EMBL/GenBank/DDBJ databases">
        <title>A new Hymenobacter.</title>
        <authorList>
            <person name="Liang Y."/>
            <person name="Feng F."/>
        </authorList>
    </citation>
    <scope>NUCLEOTIDE SEQUENCE [LARGE SCALE GENOMIC DNA]</scope>
    <source>
        <strain evidence="2">MIMBbqt21</strain>
    </source>
</reference>
<dbReference type="SUPFAM" id="SSF52540">
    <property type="entry name" value="P-loop containing nucleoside triphosphate hydrolases"/>
    <property type="match status" value="1"/>
</dbReference>
<gene>
    <name evidence="2" type="ORF">BXP70_26235</name>
</gene>
<dbReference type="RefSeq" id="WP_086597089.1">
    <property type="nucleotide sequence ID" value="NZ_MTSE01000032.1"/>
</dbReference>
<sequence>MSRKGGSANLSGVQYQQLYTASRFAHAIVTDEVATLRPEEHKYLLPRPAIGDSSSKSPQPSAIDDLVIYYKDASVEYVSLKYRDGKGSWDAAELRDRHILADFFNQYQFDNDATLLLVSQTPIDRDLEDCIERAHSSDLATLAADMGHGPMKAFEIIATYLKETFKASLDDTIRFLQRVSLRVESAYLIEENLMLRLQPRVEDVEAVKNSLIVLALQAGAGQRTLTPEAIRQELLRQGHPLVVSPNQAAVLEQLHQTSSSLANEPATIGQLPPHHIVRPEVTQLVDWILSPLLPLDEPQLTSAKQKSKILIGGAGVGKTVLLRDVYFALREHHLPVLGLKADRVKGNTKGELLTQIQAAGLHYPLLQALASVASVERPAVVLIDQLDALSLCLSADPRPLRSYTELLNELYKLSHVRLVLSCRTFDLTYDPDLAPFQQAQRVELSPLSYAQVKETLQATAVHKDFSSLSPALLDLLRVPLHLALYCALDDEARFGASITSVQELYHLLFDHYLVSRKRLPITIETTRVKHYLTQLAEAMYTAQTLTLPAFRYQEQDKEVCDYLCSRGVLALTSQRPQQLSFFHQTFFEYLFARQFVLSDQSLDNFVLASNQGLFQRSLIQQVLLYLRNENPISYATALEQLLTSPHCRFHIKLLLLQHVASQLSPTVSERELVAHLILPDKVLQLPFIEAARTKEWVTWLAASPVFEALVPTLTVLNEAHIGRALFWNLVNQMPAVALQHISSFPVSPHRSEWIIWLLGSLKQFNIPLFIPLFDATFVRPLSAAQQFRFWHILVDATESLPDWTATKVYQELALWPTPHGHNAHQDDHIQAEIVEKLYETAPAVGVKLSNKLLRTWIKQENRYREFAKWDQSRKYLLFPQPFFLERRYRESDTPHNAPEAICHYLRKHILDPTQWQAEPYRQLIRKWANSRTKVLVELALIAISTHPTDFREDAIKLFTKLGWFTTVAYTYLGYLTSQILPAIWDSATYEQRMALAATLSSRSVLVDEEVYEHSGRRIRRNNFGKAVLPYLVALTPARLISFPALLQLSQQLQRRWTKVPLYKPSAREKVTQVSDPSPALSWKVEVLGSSNWLQALRKYRKKEDRFWEEAGTYKGLCRHLAELVKANPVGYVPLLKYLIEHQDESVPRLLSALNEVSPEVASPLIEQAHQRHLLTGEAVQNLRRTAIAKITGKKPEVDPDEIRKNLTVIRANLDSSTTVSGDGITLLMAGLNSKGGNAAYHILSETIPASVLPEVLATLQLVAAEGSRYVRAGAVHYLAMLLNAKVSPQQTLSLLSDLVGTDYALFEPGLWSLQYLIWRDYEAVLALLKQAMSCPQAYKPITQLLTVAWGHQQPGARELLNTLWEVDPELRATSLELLMDGYEHGNWPDKHIFYEGFTLFLTPAPGEKLRRAYDSTFIHLPAEDFNLIFPLIGSYLEVCATEFDRDHFLIEYLAKSVHNYPAQCVEVLQVLFNQIPVDQTYWPAKKGLEILIEAYTSLSHQGMNNQGSKKALDLFDHLLSRPDCRNDLGEVLNQVQTVK</sequence>
<dbReference type="EMBL" id="MTSE01000032">
    <property type="protein sequence ID" value="OUJ69486.1"/>
    <property type="molecule type" value="Genomic_DNA"/>
</dbReference>
<evidence type="ECO:0000259" key="1">
    <source>
        <dbReference type="Pfam" id="PF05729"/>
    </source>
</evidence>